<dbReference type="Proteomes" id="UP001642464">
    <property type="component" value="Unassembled WGS sequence"/>
</dbReference>
<dbReference type="EMBL" id="CAXAMM010000148">
    <property type="protein sequence ID" value="CAK8986164.1"/>
    <property type="molecule type" value="Genomic_DNA"/>
</dbReference>
<name>A0ABP0HB39_9DINO</name>
<gene>
    <name evidence="1" type="ORF">SCF082_LOCUS436</name>
    <name evidence="2" type="ORF">SCF082_LOCUS895</name>
</gene>
<dbReference type="SUPFAM" id="SSF49899">
    <property type="entry name" value="Concanavalin A-like lectins/glucanases"/>
    <property type="match status" value="1"/>
</dbReference>
<dbReference type="Gene3D" id="2.60.120.920">
    <property type="match status" value="1"/>
</dbReference>
<dbReference type="InterPro" id="IPR043136">
    <property type="entry name" value="B30.2/SPRY_sf"/>
</dbReference>
<keyword evidence="3" id="KW-1185">Reference proteome</keyword>
<protein>
    <submittedName>
        <fullName evidence="2">Mitochondrial</fullName>
    </submittedName>
</protein>
<evidence type="ECO:0000313" key="3">
    <source>
        <dbReference type="Proteomes" id="UP001642464"/>
    </source>
</evidence>
<dbReference type="EMBL" id="CAXAMM010000403">
    <property type="protein sequence ID" value="CAK8987255.1"/>
    <property type="molecule type" value="Genomic_DNA"/>
</dbReference>
<reference evidence="2 3" key="1">
    <citation type="submission" date="2024-02" db="EMBL/GenBank/DDBJ databases">
        <authorList>
            <person name="Chen Y."/>
            <person name="Shah S."/>
            <person name="Dougan E. K."/>
            <person name="Thang M."/>
            <person name="Chan C."/>
        </authorList>
    </citation>
    <scope>NUCLEOTIDE SEQUENCE [LARGE SCALE GENOMIC DNA]</scope>
</reference>
<dbReference type="InterPro" id="IPR013320">
    <property type="entry name" value="ConA-like_dom_sf"/>
</dbReference>
<organism evidence="2 3">
    <name type="scientific">Durusdinium trenchii</name>
    <dbReference type="NCBI Taxonomy" id="1381693"/>
    <lineage>
        <taxon>Eukaryota</taxon>
        <taxon>Sar</taxon>
        <taxon>Alveolata</taxon>
        <taxon>Dinophyceae</taxon>
        <taxon>Suessiales</taxon>
        <taxon>Symbiodiniaceae</taxon>
        <taxon>Durusdinium</taxon>
    </lineage>
</organism>
<evidence type="ECO:0000313" key="2">
    <source>
        <dbReference type="EMBL" id="CAK8987255.1"/>
    </source>
</evidence>
<comment type="caution">
    <text evidence="2">The sequence shown here is derived from an EMBL/GenBank/DDBJ whole genome shotgun (WGS) entry which is preliminary data.</text>
</comment>
<accession>A0ABP0HB39</accession>
<proteinExistence type="predicted"/>
<evidence type="ECO:0000313" key="1">
    <source>
        <dbReference type="EMBL" id="CAK8986164.1"/>
    </source>
</evidence>
<sequence length="324" mass="35802">MEDLLLKLQDSSPATVAETLALLLPEDMQRLKDALNLLETPASPTKTESSSCVSYHVMMVVDGSDFELTLNREASTFDACVAIAARKNLRASQVKLLAAGQSQPVRMSKMMQFHSEMGECTEVLAIITVGYDFGQPKGPLATSCSDITFEHFPVSAYLSDGTHSSDTLESCDGQEVSWPLSCETSKPALSVLFSDHPVCGKILMRFLVHQRTYALGLGVALVDMDLETDPEYSEHFFGLYHGGYSDNVCMQARRTFTGQDGTKHTWTGGARLAILFDFEERSMQCYEGVQRFGHKHSWLPTEDLYPVVSFCRPGDRACISVSFC</sequence>